<organism evidence="1">
    <name type="scientific">Arundo donax</name>
    <name type="common">Giant reed</name>
    <name type="synonym">Donax arundinaceus</name>
    <dbReference type="NCBI Taxonomy" id="35708"/>
    <lineage>
        <taxon>Eukaryota</taxon>
        <taxon>Viridiplantae</taxon>
        <taxon>Streptophyta</taxon>
        <taxon>Embryophyta</taxon>
        <taxon>Tracheophyta</taxon>
        <taxon>Spermatophyta</taxon>
        <taxon>Magnoliopsida</taxon>
        <taxon>Liliopsida</taxon>
        <taxon>Poales</taxon>
        <taxon>Poaceae</taxon>
        <taxon>PACMAD clade</taxon>
        <taxon>Arundinoideae</taxon>
        <taxon>Arundineae</taxon>
        <taxon>Arundo</taxon>
    </lineage>
</organism>
<accession>A0A0A9B2B8</accession>
<dbReference type="AlphaFoldDB" id="A0A0A9B2B8"/>
<dbReference type="EMBL" id="GBRH01239801">
    <property type="protein sequence ID" value="JAD58094.1"/>
    <property type="molecule type" value="Transcribed_RNA"/>
</dbReference>
<proteinExistence type="predicted"/>
<evidence type="ECO:0000313" key="1">
    <source>
        <dbReference type="EMBL" id="JAD58094.1"/>
    </source>
</evidence>
<protein>
    <submittedName>
        <fullName evidence="1">Uncharacterized protein</fullName>
    </submittedName>
</protein>
<reference evidence="1" key="2">
    <citation type="journal article" date="2015" name="Data Brief">
        <title>Shoot transcriptome of the giant reed, Arundo donax.</title>
        <authorList>
            <person name="Barrero R.A."/>
            <person name="Guerrero F.D."/>
            <person name="Moolhuijzen P."/>
            <person name="Goolsby J.A."/>
            <person name="Tidwell J."/>
            <person name="Bellgard S.E."/>
            <person name="Bellgard M.I."/>
        </authorList>
    </citation>
    <scope>NUCLEOTIDE SEQUENCE</scope>
    <source>
        <tissue evidence="1">Shoot tissue taken approximately 20 cm above the soil surface</tissue>
    </source>
</reference>
<name>A0A0A9B2B8_ARUDO</name>
<reference evidence="1" key="1">
    <citation type="submission" date="2014-09" db="EMBL/GenBank/DDBJ databases">
        <authorList>
            <person name="Magalhaes I.L.F."/>
            <person name="Oliveira U."/>
            <person name="Santos F.R."/>
            <person name="Vidigal T.H.D.A."/>
            <person name="Brescovit A.D."/>
            <person name="Santos A.J."/>
        </authorList>
    </citation>
    <scope>NUCLEOTIDE SEQUENCE</scope>
    <source>
        <tissue evidence="1">Shoot tissue taken approximately 20 cm above the soil surface</tissue>
    </source>
</reference>
<sequence length="28" mass="3224">MLSPFGFLKYVSRRKRAMYSSGQLLICA</sequence>